<dbReference type="GeneID" id="8580670"/>
<sequence>MARTKQTARKSTGGKAPRAQLASKAARKAENRLRKNDLNQHSFHKEYPSYLQPKTMTREFSKSKIWTTPENGGWVDSMQVEHFDPYTPGQLTKNFTATLIHDYVYFKAIKYENRKRAPFQVADEISVTRGTTVKALYRDDQWIYVQVSDGRKGFVPQTYCKLLLNARNSKKEVVDKKKVGTAGTTLDRKWEKSNLQRFIDSLPVQKEEGEVFKMDEICEAQILSSFDASAPDDITVKEGEIVTILNFSDPEWIYIRNSENQSGFVPVANLKIPDEHREIQNRVPKEKWENENLLVVEPFAGRSPLDLTVRPGEWIRCTGKPVDDWLWAVRIADEKQGFIPNKVVILATDL</sequence>
<name>A8XE67_CAEBR</name>
<dbReference type="PROSITE" id="PS50002">
    <property type="entry name" value="SH3"/>
    <property type="match status" value="1"/>
</dbReference>
<dbReference type="AlphaFoldDB" id="A8XE67"/>
<dbReference type="GO" id="GO:0030527">
    <property type="term" value="F:structural constituent of chromatin"/>
    <property type="evidence" value="ECO:0007669"/>
    <property type="project" value="InterPro"/>
</dbReference>
<dbReference type="OMA" id="MQHHANL"/>
<evidence type="ECO:0000313" key="8">
    <source>
        <dbReference type="WormBase" id="CBG11865"/>
    </source>
</evidence>
<dbReference type="WormBase" id="CBG11865">
    <property type="protein sequence ID" value="CBP49796"/>
    <property type="gene ID" value="WBGene00032907"/>
</dbReference>
<accession>A8XE67</accession>
<dbReference type="InterPro" id="IPR036028">
    <property type="entry name" value="SH3-like_dom_sf"/>
</dbReference>
<evidence type="ECO:0000256" key="1">
    <source>
        <dbReference type="ARBA" id="ARBA00022443"/>
    </source>
</evidence>
<evidence type="ECO:0000259" key="5">
    <source>
        <dbReference type="PROSITE" id="PS50002"/>
    </source>
</evidence>
<reference evidence="6 7" key="1">
    <citation type="journal article" date="2003" name="PLoS Biol.">
        <title>The genome sequence of Caenorhabditis briggsae: a platform for comparative genomics.</title>
        <authorList>
            <person name="Stein L.D."/>
            <person name="Bao Z."/>
            <person name="Blasiar D."/>
            <person name="Blumenthal T."/>
            <person name="Brent M.R."/>
            <person name="Chen N."/>
            <person name="Chinwalla A."/>
            <person name="Clarke L."/>
            <person name="Clee C."/>
            <person name="Coghlan A."/>
            <person name="Coulson A."/>
            <person name="D'Eustachio P."/>
            <person name="Fitch D.H."/>
            <person name="Fulton L.A."/>
            <person name="Fulton R.E."/>
            <person name="Griffiths-Jones S."/>
            <person name="Harris T.W."/>
            <person name="Hillier L.W."/>
            <person name="Kamath R."/>
            <person name="Kuwabara P.E."/>
            <person name="Mardis E.R."/>
            <person name="Marra M.A."/>
            <person name="Miner T.L."/>
            <person name="Minx P."/>
            <person name="Mullikin J.C."/>
            <person name="Plumb R.W."/>
            <person name="Rogers J."/>
            <person name="Schein J.E."/>
            <person name="Sohrmann M."/>
            <person name="Spieth J."/>
            <person name="Stajich J.E."/>
            <person name="Wei C."/>
            <person name="Willey D."/>
            <person name="Wilson R.K."/>
            <person name="Durbin R."/>
            <person name="Waterston R.H."/>
        </authorList>
    </citation>
    <scope>NUCLEOTIDE SEQUENCE [LARGE SCALE GENOMIC DNA]</scope>
    <source>
        <strain evidence="6 7">AF16</strain>
    </source>
</reference>
<evidence type="ECO:0000313" key="7">
    <source>
        <dbReference type="Proteomes" id="UP000008549"/>
    </source>
</evidence>
<dbReference type="Proteomes" id="UP000008549">
    <property type="component" value="Unassembled WGS sequence"/>
</dbReference>
<dbReference type="CDD" id="cd00174">
    <property type="entry name" value="SH3"/>
    <property type="match status" value="2"/>
</dbReference>
<feature type="compositionally biased region" description="Basic and acidic residues" evidence="4">
    <location>
        <begin position="27"/>
        <end position="47"/>
    </location>
</feature>
<dbReference type="PANTHER" id="PTHR15706:SF2">
    <property type="entry name" value="SH3 AND PX DOMAIN-CONTAINING PROTEIN 2A"/>
    <property type="match status" value="1"/>
</dbReference>
<keyword evidence="2" id="KW-0677">Repeat</keyword>
<dbReference type="Gene3D" id="2.30.30.40">
    <property type="entry name" value="SH3 Domains"/>
    <property type="match status" value="3"/>
</dbReference>
<dbReference type="RefSeq" id="XP_045094688.1">
    <property type="nucleotide sequence ID" value="XM_045241355.1"/>
</dbReference>
<dbReference type="CTD" id="8580670"/>
<organism evidence="6 7">
    <name type="scientific">Caenorhabditis briggsae</name>
    <dbReference type="NCBI Taxonomy" id="6238"/>
    <lineage>
        <taxon>Eukaryota</taxon>
        <taxon>Metazoa</taxon>
        <taxon>Ecdysozoa</taxon>
        <taxon>Nematoda</taxon>
        <taxon>Chromadorea</taxon>
        <taxon>Rhabditida</taxon>
        <taxon>Rhabditina</taxon>
        <taxon>Rhabditomorpha</taxon>
        <taxon>Rhabditoidea</taxon>
        <taxon>Rhabditidae</taxon>
        <taxon>Peloderinae</taxon>
        <taxon>Caenorhabditis</taxon>
    </lineage>
</organism>
<dbReference type="PANTHER" id="PTHR15706">
    <property type="entry name" value="SH3 MULTIPLE DOMAIN"/>
    <property type="match status" value="1"/>
</dbReference>
<dbReference type="PRINTS" id="PR00622">
    <property type="entry name" value="HISTONEH3"/>
</dbReference>
<dbReference type="SUPFAM" id="SSF50044">
    <property type="entry name" value="SH3-domain"/>
    <property type="match status" value="3"/>
</dbReference>
<keyword evidence="7" id="KW-1185">Reference proteome</keyword>
<dbReference type="InterPro" id="IPR051228">
    <property type="entry name" value="NADPH_Oxidase/PX-Domain"/>
</dbReference>
<evidence type="ECO:0000256" key="4">
    <source>
        <dbReference type="SAM" id="MobiDB-lite"/>
    </source>
</evidence>
<dbReference type="InterPro" id="IPR000164">
    <property type="entry name" value="Histone_H3/CENP-A"/>
</dbReference>
<keyword evidence="1 3" id="KW-0728">SH3 domain</keyword>
<dbReference type="InterPro" id="IPR001452">
    <property type="entry name" value="SH3_domain"/>
</dbReference>
<protein>
    <submittedName>
        <fullName evidence="6">Protein CBG11865</fullName>
    </submittedName>
</protein>
<dbReference type="KEGG" id="cbr:CBG_11865"/>
<evidence type="ECO:0000256" key="2">
    <source>
        <dbReference type="ARBA" id="ARBA00022737"/>
    </source>
</evidence>
<dbReference type="SMART" id="SM00326">
    <property type="entry name" value="SH3"/>
    <property type="match status" value="3"/>
</dbReference>
<dbReference type="eggNOG" id="ENOG502QPX9">
    <property type="taxonomic scope" value="Eukaryota"/>
</dbReference>
<feature type="region of interest" description="Disordered" evidence="4">
    <location>
        <begin position="1"/>
        <end position="48"/>
    </location>
</feature>
<proteinExistence type="predicted"/>
<feature type="domain" description="SH3" evidence="5">
    <location>
        <begin position="215"/>
        <end position="275"/>
    </location>
</feature>
<reference evidence="6 7" key="2">
    <citation type="journal article" date="2011" name="PLoS Genet.">
        <title>Caenorhabditis briggsae recombinant inbred line genotypes reveal inter-strain incompatibility and the evolution of recombination.</title>
        <authorList>
            <person name="Ross J.A."/>
            <person name="Koboldt D.C."/>
            <person name="Staisch J.E."/>
            <person name="Chamberlin H.M."/>
            <person name="Gupta B.P."/>
            <person name="Miller R.D."/>
            <person name="Baird S.E."/>
            <person name="Haag E.S."/>
        </authorList>
    </citation>
    <scope>NUCLEOTIDE SEQUENCE [LARGE SCALE GENOMIC DNA]</scope>
    <source>
        <strain evidence="6 7">AF16</strain>
    </source>
</reference>
<dbReference type="Pfam" id="PF00018">
    <property type="entry name" value="SH3_1"/>
    <property type="match status" value="1"/>
</dbReference>
<dbReference type="EMBL" id="HE601268">
    <property type="protein sequence ID" value="CAP30939.2"/>
    <property type="molecule type" value="Genomic_DNA"/>
</dbReference>
<dbReference type="GO" id="GO:0000786">
    <property type="term" value="C:nucleosome"/>
    <property type="evidence" value="ECO:0007669"/>
    <property type="project" value="InterPro"/>
</dbReference>
<evidence type="ECO:0000313" key="6">
    <source>
        <dbReference type="EMBL" id="CAP30939.2"/>
    </source>
</evidence>
<dbReference type="Pfam" id="PF07653">
    <property type="entry name" value="SH3_2"/>
    <property type="match status" value="1"/>
</dbReference>
<dbReference type="HOGENOM" id="CLU_068125_0_0_1"/>
<dbReference type="InParanoid" id="A8XE67"/>
<dbReference type="STRING" id="6238.A8XE67"/>
<evidence type="ECO:0000256" key="3">
    <source>
        <dbReference type="PROSITE-ProRule" id="PRU00192"/>
    </source>
</evidence>
<gene>
    <name evidence="6 8" type="ORF">CBG11865</name>
    <name evidence="6" type="ORF">CBG_11865</name>
</gene>
<dbReference type="GO" id="GO:0003677">
    <property type="term" value="F:DNA binding"/>
    <property type="evidence" value="ECO:0007669"/>
    <property type="project" value="InterPro"/>
</dbReference>